<accession>X1HWS6</accession>
<dbReference type="AlphaFoldDB" id="X1HWS6"/>
<name>X1HWS6_9ZZZZ</name>
<organism evidence="1">
    <name type="scientific">marine sediment metagenome</name>
    <dbReference type="NCBI Taxonomy" id="412755"/>
    <lineage>
        <taxon>unclassified sequences</taxon>
        <taxon>metagenomes</taxon>
        <taxon>ecological metagenomes</taxon>
    </lineage>
</organism>
<reference evidence="1" key="1">
    <citation type="journal article" date="2014" name="Front. Microbiol.">
        <title>High frequency of phylogenetically diverse reductive dehalogenase-homologous genes in deep subseafloor sedimentary metagenomes.</title>
        <authorList>
            <person name="Kawai M."/>
            <person name="Futagami T."/>
            <person name="Toyoda A."/>
            <person name="Takaki Y."/>
            <person name="Nishi S."/>
            <person name="Hori S."/>
            <person name="Arai W."/>
            <person name="Tsubouchi T."/>
            <person name="Morono Y."/>
            <person name="Uchiyama I."/>
            <person name="Ito T."/>
            <person name="Fujiyama A."/>
            <person name="Inagaki F."/>
            <person name="Takami H."/>
        </authorList>
    </citation>
    <scope>NUCLEOTIDE SEQUENCE</scope>
    <source>
        <strain evidence="1">Expedition CK06-06</strain>
    </source>
</reference>
<dbReference type="EMBL" id="BARU01026157">
    <property type="protein sequence ID" value="GAH74601.1"/>
    <property type="molecule type" value="Genomic_DNA"/>
</dbReference>
<comment type="caution">
    <text evidence="1">The sequence shown here is derived from an EMBL/GenBank/DDBJ whole genome shotgun (WGS) entry which is preliminary data.</text>
</comment>
<evidence type="ECO:0000313" key="1">
    <source>
        <dbReference type="EMBL" id="GAH74601.1"/>
    </source>
</evidence>
<sequence length="57" mass="6445">MADICRRTKKEFDIEECKKCLLYGTRVSCVSMELVVPKKLARAYKRAKKSGLTFGSG</sequence>
<gene>
    <name evidence="1" type="ORF">S03H2_42053</name>
</gene>
<proteinExistence type="predicted"/>
<protein>
    <submittedName>
        <fullName evidence="1">Uncharacterized protein</fullName>
    </submittedName>
</protein>